<dbReference type="InterPro" id="IPR015943">
    <property type="entry name" value="WD40/YVTN_repeat-like_dom_sf"/>
</dbReference>
<dbReference type="InterPro" id="IPR011047">
    <property type="entry name" value="Quinoprotein_ADH-like_sf"/>
</dbReference>
<comment type="caution">
    <text evidence="4">The sequence shown here is derived from an EMBL/GenBank/DDBJ whole genome shotgun (WGS) entry which is preliminary data.</text>
</comment>
<dbReference type="Gene3D" id="2.130.10.10">
    <property type="entry name" value="YVTN repeat-like/Quinoprotein amine dehydrogenase"/>
    <property type="match status" value="2"/>
</dbReference>
<accession>A0ABW0HMU0</accession>
<evidence type="ECO:0000256" key="1">
    <source>
        <dbReference type="SAM" id="MobiDB-lite"/>
    </source>
</evidence>
<dbReference type="InterPro" id="IPR002372">
    <property type="entry name" value="PQQ_rpt_dom"/>
</dbReference>
<evidence type="ECO:0000313" key="5">
    <source>
        <dbReference type="Proteomes" id="UP001596113"/>
    </source>
</evidence>
<dbReference type="SUPFAM" id="SSF50998">
    <property type="entry name" value="Quinoprotein alcohol dehydrogenase-like"/>
    <property type="match status" value="1"/>
</dbReference>
<feature type="signal peptide" evidence="2">
    <location>
        <begin position="1"/>
        <end position="22"/>
    </location>
</feature>
<keyword evidence="5" id="KW-1185">Reference proteome</keyword>
<protein>
    <submittedName>
        <fullName evidence="4">PQQ-binding-like beta-propeller repeat protein</fullName>
    </submittedName>
</protein>
<feature type="domain" description="Pyrrolo-quinoline quinone repeat" evidence="3">
    <location>
        <begin position="115"/>
        <end position="283"/>
    </location>
</feature>
<name>A0ABW0HMU0_9BACL</name>
<feature type="chain" id="PRO_5046674538" evidence="2">
    <location>
        <begin position="23"/>
        <end position="441"/>
    </location>
</feature>
<dbReference type="InterPro" id="IPR018391">
    <property type="entry name" value="PQQ_b-propeller_rpt"/>
</dbReference>
<dbReference type="Proteomes" id="UP001596113">
    <property type="component" value="Unassembled WGS sequence"/>
</dbReference>
<feature type="region of interest" description="Disordered" evidence="1">
    <location>
        <begin position="25"/>
        <end position="56"/>
    </location>
</feature>
<evidence type="ECO:0000256" key="2">
    <source>
        <dbReference type="SAM" id="SignalP"/>
    </source>
</evidence>
<evidence type="ECO:0000259" key="3">
    <source>
        <dbReference type="Pfam" id="PF13360"/>
    </source>
</evidence>
<keyword evidence="2" id="KW-0732">Signal</keyword>
<dbReference type="SMART" id="SM00564">
    <property type="entry name" value="PQQ"/>
    <property type="match status" value="3"/>
</dbReference>
<dbReference type="RefSeq" id="WP_378129518.1">
    <property type="nucleotide sequence ID" value="NZ_JBHSMI010000005.1"/>
</dbReference>
<dbReference type="EMBL" id="JBHSMI010000005">
    <property type="protein sequence ID" value="MFC5401705.1"/>
    <property type="molecule type" value="Genomic_DNA"/>
</dbReference>
<sequence>MIKKSFLLIAACAIAIPSAASAAAPKGPAKPAAQMQAKQTAKPQVKPSQGPTRLPANLDKSLGIFLYDGSGNKRNIIPKFRSNGKYAFKLIDKNQSAYRFESDRNEETFYYYDIDEKIHALDQNGAVKWTTAPTDEPIQSIDALDNGVLAIHTDNNESRVNVEDEENRETSSGSLILLDGNGEKMLETPILYALQFASPSFIDNLIVVLQEKGISAYQKDGTLLWTYSEGIENAKDKFGRFVTNVDGLRSDGESITFETKEGVAASLDANGKVRWNYKVTQKSVKLKNGYTTLMYVLDNGRILWVDGETVNEETFLKKSEEQLKYWLNYENSIAWAGGSYTAGKNKELIAKDTKGKVLWTYKKPSPEWGAPQNMVVDSKGNVFFSDNGGSIFGLDAKGNEIVRFTLNDPSAPTVHLGMSKTGKVVGVINGLGLFTIVPVIK</sequence>
<feature type="compositionally biased region" description="Low complexity" evidence="1">
    <location>
        <begin position="25"/>
        <end position="44"/>
    </location>
</feature>
<proteinExistence type="predicted"/>
<gene>
    <name evidence="4" type="ORF">ACFPOF_03080</name>
</gene>
<organism evidence="4 5">
    <name type="scientific">Cohnella soli</name>
    <dbReference type="NCBI Taxonomy" id="425005"/>
    <lineage>
        <taxon>Bacteria</taxon>
        <taxon>Bacillati</taxon>
        <taxon>Bacillota</taxon>
        <taxon>Bacilli</taxon>
        <taxon>Bacillales</taxon>
        <taxon>Paenibacillaceae</taxon>
        <taxon>Cohnella</taxon>
    </lineage>
</organism>
<dbReference type="Pfam" id="PF13360">
    <property type="entry name" value="PQQ_2"/>
    <property type="match status" value="1"/>
</dbReference>
<reference evidence="5" key="1">
    <citation type="journal article" date="2019" name="Int. J. Syst. Evol. Microbiol.">
        <title>The Global Catalogue of Microorganisms (GCM) 10K type strain sequencing project: providing services to taxonomists for standard genome sequencing and annotation.</title>
        <authorList>
            <consortium name="The Broad Institute Genomics Platform"/>
            <consortium name="The Broad Institute Genome Sequencing Center for Infectious Disease"/>
            <person name="Wu L."/>
            <person name="Ma J."/>
        </authorList>
    </citation>
    <scope>NUCLEOTIDE SEQUENCE [LARGE SCALE GENOMIC DNA]</scope>
    <source>
        <strain evidence="5">CGMCC 1.18575</strain>
    </source>
</reference>
<evidence type="ECO:0000313" key="4">
    <source>
        <dbReference type="EMBL" id="MFC5401705.1"/>
    </source>
</evidence>